<dbReference type="InterPro" id="IPR001628">
    <property type="entry name" value="Znf_hrmn_rcpt"/>
</dbReference>
<dbReference type="PANTHER" id="PTHR48092">
    <property type="entry name" value="KNIRPS-RELATED PROTEIN-RELATED"/>
    <property type="match status" value="1"/>
</dbReference>
<reference evidence="11" key="1">
    <citation type="journal article" date="2021" name="Sci. Adv.">
        <title>The American lobster genome reveals insights on longevity, neural, and immune adaptations.</title>
        <authorList>
            <person name="Polinski J.M."/>
            <person name="Zimin A.V."/>
            <person name="Clark K.F."/>
            <person name="Kohn A.B."/>
            <person name="Sadowski N."/>
            <person name="Timp W."/>
            <person name="Ptitsyn A."/>
            <person name="Khanna P."/>
            <person name="Romanova D.Y."/>
            <person name="Williams P."/>
            <person name="Greenwood S.J."/>
            <person name="Moroz L.L."/>
            <person name="Walt D.R."/>
            <person name="Bodnar A.G."/>
        </authorList>
    </citation>
    <scope>NUCLEOTIDE SEQUENCE</scope>
    <source>
        <strain evidence="11">GMGI-L3</strain>
    </source>
</reference>
<evidence type="ECO:0000256" key="4">
    <source>
        <dbReference type="ARBA" id="ARBA00023015"/>
    </source>
</evidence>
<evidence type="ECO:0000313" key="11">
    <source>
        <dbReference type="EMBL" id="KAG7163072.1"/>
    </source>
</evidence>
<keyword evidence="6" id="KW-0804">Transcription</keyword>
<evidence type="ECO:0000259" key="10">
    <source>
        <dbReference type="PROSITE" id="PS51030"/>
    </source>
</evidence>
<feature type="compositionally biased region" description="Acidic residues" evidence="9">
    <location>
        <begin position="522"/>
        <end position="532"/>
    </location>
</feature>
<evidence type="ECO:0000256" key="7">
    <source>
        <dbReference type="ARBA" id="ARBA00023170"/>
    </source>
</evidence>
<evidence type="ECO:0000256" key="1">
    <source>
        <dbReference type="ARBA" id="ARBA00022723"/>
    </source>
</evidence>
<feature type="compositionally biased region" description="Acidic residues" evidence="9">
    <location>
        <begin position="547"/>
        <end position="573"/>
    </location>
</feature>
<evidence type="ECO:0000256" key="5">
    <source>
        <dbReference type="ARBA" id="ARBA00023125"/>
    </source>
</evidence>
<keyword evidence="7" id="KW-0675">Receptor</keyword>
<keyword evidence="1" id="KW-0479">Metal-binding</keyword>
<dbReference type="Gene3D" id="3.30.50.10">
    <property type="entry name" value="Erythroid Transcription Factor GATA-1, subunit A"/>
    <property type="match status" value="1"/>
</dbReference>
<dbReference type="AlphaFoldDB" id="A0A8J5MTS4"/>
<dbReference type="GO" id="GO:0043565">
    <property type="term" value="F:sequence-specific DNA binding"/>
    <property type="evidence" value="ECO:0007669"/>
    <property type="project" value="InterPro"/>
</dbReference>
<dbReference type="InterPro" id="IPR013088">
    <property type="entry name" value="Znf_NHR/GATA"/>
</dbReference>
<proteinExistence type="predicted"/>
<feature type="domain" description="Nuclear receptor" evidence="10">
    <location>
        <begin position="1"/>
        <end position="52"/>
    </location>
</feature>
<evidence type="ECO:0000256" key="3">
    <source>
        <dbReference type="ARBA" id="ARBA00022833"/>
    </source>
</evidence>
<feature type="compositionally biased region" description="Basic and acidic residues" evidence="9">
    <location>
        <begin position="310"/>
        <end position="330"/>
    </location>
</feature>
<evidence type="ECO:0000256" key="9">
    <source>
        <dbReference type="SAM" id="MobiDB-lite"/>
    </source>
</evidence>
<organism evidence="11 12">
    <name type="scientific">Homarus americanus</name>
    <name type="common">American lobster</name>
    <dbReference type="NCBI Taxonomy" id="6706"/>
    <lineage>
        <taxon>Eukaryota</taxon>
        <taxon>Metazoa</taxon>
        <taxon>Ecdysozoa</taxon>
        <taxon>Arthropoda</taxon>
        <taxon>Crustacea</taxon>
        <taxon>Multicrustacea</taxon>
        <taxon>Malacostraca</taxon>
        <taxon>Eumalacostraca</taxon>
        <taxon>Eucarida</taxon>
        <taxon>Decapoda</taxon>
        <taxon>Pleocyemata</taxon>
        <taxon>Astacidea</taxon>
        <taxon>Nephropoidea</taxon>
        <taxon>Nephropidae</taxon>
        <taxon>Homarus</taxon>
    </lineage>
</organism>
<dbReference type="GO" id="GO:0003700">
    <property type="term" value="F:DNA-binding transcription factor activity"/>
    <property type="evidence" value="ECO:0007669"/>
    <property type="project" value="InterPro"/>
</dbReference>
<evidence type="ECO:0000256" key="2">
    <source>
        <dbReference type="ARBA" id="ARBA00022771"/>
    </source>
</evidence>
<evidence type="ECO:0000313" key="12">
    <source>
        <dbReference type="Proteomes" id="UP000747542"/>
    </source>
</evidence>
<evidence type="ECO:0000256" key="8">
    <source>
        <dbReference type="ARBA" id="ARBA00023242"/>
    </source>
</evidence>
<feature type="region of interest" description="Disordered" evidence="9">
    <location>
        <begin position="301"/>
        <end position="331"/>
    </location>
</feature>
<dbReference type="Proteomes" id="UP000747542">
    <property type="component" value="Unassembled WGS sequence"/>
</dbReference>
<protein>
    <submittedName>
        <fullName evidence="11">Embryonic gonad-like 1</fullName>
    </submittedName>
</protein>
<feature type="region of interest" description="Disordered" evidence="9">
    <location>
        <begin position="515"/>
        <end position="596"/>
    </location>
</feature>
<keyword evidence="4" id="KW-0805">Transcription regulation</keyword>
<keyword evidence="2" id="KW-0863">Zinc-finger</keyword>
<keyword evidence="8" id="KW-0539">Nucleus</keyword>
<dbReference type="InterPro" id="IPR050200">
    <property type="entry name" value="Nuclear_hormone_rcpt_NR3"/>
</dbReference>
<dbReference type="GO" id="GO:0008270">
    <property type="term" value="F:zinc ion binding"/>
    <property type="evidence" value="ECO:0007669"/>
    <property type="project" value="UniProtKB-KW"/>
</dbReference>
<feature type="compositionally biased region" description="Basic and acidic residues" evidence="9">
    <location>
        <begin position="533"/>
        <end position="546"/>
    </location>
</feature>
<keyword evidence="5" id="KW-0238">DNA-binding</keyword>
<gene>
    <name evidence="11" type="primary">eg-L1</name>
    <name evidence="11" type="ORF">Hamer_G002141</name>
</gene>
<dbReference type="EMBL" id="JAHLQT010026502">
    <property type="protein sequence ID" value="KAG7163072.1"/>
    <property type="molecule type" value="Genomic_DNA"/>
</dbReference>
<dbReference type="Pfam" id="PF00105">
    <property type="entry name" value="zf-C4"/>
    <property type="match status" value="1"/>
</dbReference>
<feature type="region of interest" description="Disordered" evidence="9">
    <location>
        <begin position="458"/>
        <end position="477"/>
    </location>
</feature>
<dbReference type="SMART" id="SM00399">
    <property type="entry name" value="ZnF_C4"/>
    <property type="match status" value="1"/>
</dbReference>
<comment type="caution">
    <text evidence="11">The sequence shown here is derived from an EMBL/GenBank/DDBJ whole genome shotgun (WGS) entry which is preliminary data.</text>
</comment>
<keyword evidence="12" id="KW-1185">Reference proteome</keyword>
<evidence type="ECO:0000256" key="6">
    <source>
        <dbReference type="ARBA" id="ARBA00023163"/>
    </source>
</evidence>
<feature type="non-terminal residue" evidence="11">
    <location>
        <position position="1"/>
    </location>
</feature>
<sequence length="596" mass="67351">SFFGRTYNNLSQVHECKNGGQCVINKQNRTSCKACRLRKCLMVGMSKTGSRYGRRSNWFKIHCLLQEQAAYNGQTAPIRTPITPTLQDGSLPFVSSHLREVMGREGPVRAPPPIQGPDLHGAQDLQTSLSSLSTANQINAQVERRLQEDALHALTRGAGHPPQSQDLEAHHRDQVLEVLRRSQNFDNIRRTSDFDSLRRSIDFDPLRRNLDIETLDNLRQVESDVEARLGPLAVLEWERRLREASRGRPNVEISYERKNQMTLELKNERRAHDSPSVAKCIDRSEQEVVSTINDEPIKIDYEQTKVSLPSREELDKSRRDSSPKFTDRKSAGILMSEEERLSFLKAVNSHASLYTRDHSPVTSTVRVPPNTDLLYSSLNNNIFPFPPYPPLWPSMLPFPPLAKFYPSFGNSVPSIEGFKNTVFGSSEATSSRPPHRLTKDETVTKKRFLDAVLQVQRQNVSPIGPPNSTGGAPQLHQTNSSAAALPSVTNNTSAAPHDQPMDLTVRRKRKMDKSEIIYNPGDDIDADDTLDSEVDKADEKWLKREEDILEDDEEEEEEEEEEETKPEEFVDSETETKSEVPLKLIKLDSPGETLVV</sequence>
<dbReference type="PROSITE" id="PS51030">
    <property type="entry name" value="NUCLEAR_REC_DBD_2"/>
    <property type="match status" value="1"/>
</dbReference>
<dbReference type="SUPFAM" id="SSF57716">
    <property type="entry name" value="Glucocorticoid receptor-like (DNA-binding domain)"/>
    <property type="match status" value="1"/>
</dbReference>
<keyword evidence="3" id="KW-0862">Zinc</keyword>
<name>A0A8J5MTS4_HOMAM</name>
<accession>A0A8J5MTS4</accession>